<dbReference type="PROSITE" id="PS51831">
    <property type="entry name" value="HD"/>
    <property type="match status" value="1"/>
</dbReference>
<dbReference type="EMBL" id="CP020370">
    <property type="protein sequence ID" value="AUB79617.1"/>
    <property type="molecule type" value="Genomic_DNA"/>
</dbReference>
<dbReference type="InterPro" id="IPR006675">
    <property type="entry name" value="HDIG_dom"/>
</dbReference>
<feature type="domain" description="HD" evidence="2">
    <location>
        <begin position="147"/>
        <end position="269"/>
    </location>
</feature>
<reference evidence="4 5" key="1">
    <citation type="submission" date="2017-03" db="EMBL/GenBank/DDBJ databases">
        <title>Complete genome sequence of Candidatus 'Thiodictyon syntrophicum' sp. nov. strain Cad16T, a photolithoautotroph purple sulfur bacterium isolated from an alpine meromictic lake.</title>
        <authorList>
            <person name="Luedin S.M."/>
            <person name="Pothier J.F."/>
            <person name="Danza F."/>
            <person name="Storelli N."/>
            <person name="Wittwer M."/>
            <person name="Tonolla M."/>
        </authorList>
    </citation>
    <scope>NUCLEOTIDE SEQUENCE [LARGE SCALE GENOMIC DNA]</scope>
    <source>
        <strain evidence="4 5">Cad16T</strain>
    </source>
</reference>
<accession>A0A2K8U250</accession>
<dbReference type="PANTHER" id="PTHR43155">
    <property type="entry name" value="CYCLIC DI-GMP PHOSPHODIESTERASE PA4108-RELATED"/>
    <property type="match status" value="1"/>
</dbReference>
<dbReference type="Pfam" id="PF13487">
    <property type="entry name" value="HD_5"/>
    <property type="match status" value="1"/>
</dbReference>
<organism evidence="4 5">
    <name type="scientific">Candidatus Thiodictyon syntrophicum</name>
    <dbReference type="NCBI Taxonomy" id="1166950"/>
    <lineage>
        <taxon>Bacteria</taxon>
        <taxon>Pseudomonadati</taxon>
        <taxon>Pseudomonadota</taxon>
        <taxon>Gammaproteobacteria</taxon>
        <taxon>Chromatiales</taxon>
        <taxon>Chromatiaceae</taxon>
        <taxon>Thiodictyon</taxon>
    </lineage>
</organism>
<dbReference type="SMART" id="SM00471">
    <property type="entry name" value="HDc"/>
    <property type="match status" value="1"/>
</dbReference>
<dbReference type="PANTHER" id="PTHR43155:SF2">
    <property type="entry name" value="CYCLIC DI-GMP PHOSPHODIESTERASE PA4108"/>
    <property type="match status" value="1"/>
</dbReference>
<dbReference type="Gene3D" id="1.10.3210.10">
    <property type="entry name" value="Hypothetical protein af1432"/>
    <property type="match status" value="1"/>
</dbReference>
<dbReference type="RefSeq" id="WP_100917436.1">
    <property type="nucleotide sequence ID" value="NZ_CP020370.1"/>
</dbReference>
<keyword evidence="5" id="KW-1185">Reference proteome</keyword>
<feature type="domain" description="FHA" evidence="1">
    <location>
        <begin position="45"/>
        <end position="94"/>
    </location>
</feature>
<dbReference type="InterPro" id="IPR003607">
    <property type="entry name" value="HD/PDEase_dom"/>
</dbReference>
<feature type="domain" description="HD-GYP" evidence="3">
    <location>
        <begin position="125"/>
        <end position="320"/>
    </location>
</feature>
<sequence length="323" mass="35421">MASNDDTTHFAPLPPIDSLKDPKHTAHLISLAGNREPFALDAPQCTVGRDQGMNLFVPDRTVSRQHAKLLVVYNRYYVQDLGSANGTFLNGTRVENERLAHGDLVAFGGQVFRFVIGSDLDPSYLRKINLETITALAEAVDKKDRYTANHSRRVSETAERLARALGLGPADEERIRIAGRLHDIGKIGVPDAVLRKPGPLDAAEVSLLRRHPADGEAILAPLQFLADVLPAVRQHHERFDGRGYPDGLESTEISLDARIIQAADSLDAMTSHRTYRSAQSLDFVRHEFIGNAGTQFDPRVVEALLDILPSLPVGDAAMIPTPH</sequence>
<dbReference type="Gene3D" id="2.60.200.20">
    <property type="match status" value="1"/>
</dbReference>
<protein>
    <recommendedName>
        <fullName evidence="6">Phosphohydrolase</fullName>
    </recommendedName>
</protein>
<dbReference type="Pfam" id="PF00498">
    <property type="entry name" value="FHA"/>
    <property type="match status" value="1"/>
</dbReference>
<dbReference type="GO" id="GO:0008081">
    <property type="term" value="F:phosphoric diester hydrolase activity"/>
    <property type="evidence" value="ECO:0007669"/>
    <property type="project" value="UniProtKB-ARBA"/>
</dbReference>
<dbReference type="InterPro" id="IPR008984">
    <property type="entry name" value="SMAD_FHA_dom_sf"/>
</dbReference>
<dbReference type="SUPFAM" id="SSF109604">
    <property type="entry name" value="HD-domain/PDEase-like"/>
    <property type="match status" value="1"/>
</dbReference>
<dbReference type="AlphaFoldDB" id="A0A2K8U250"/>
<dbReference type="PROSITE" id="PS50006">
    <property type="entry name" value="FHA_DOMAIN"/>
    <property type="match status" value="1"/>
</dbReference>
<dbReference type="InterPro" id="IPR037522">
    <property type="entry name" value="HD_GYP_dom"/>
</dbReference>
<evidence type="ECO:0000259" key="1">
    <source>
        <dbReference type="PROSITE" id="PS50006"/>
    </source>
</evidence>
<proteinExistence type="predicted"/>
<name>A0A2K8U250_9GAMM</name>
<evidence type="ECO:0008006" key="6">
    <source>
        <dbReference type="Google" id="ProtNLM"/>
    </source>
</evidence>
<dbReference type="NCBIfam" id="TIGR00277">
    <property type="entry name" value="HDIG"/>
    <property type="match status" value="1"/>
</dbReference>
<evidence type="ECO:0000313" key="5">
    <source>
        <dbReference type="Proteomes" id="UP000232638"/>
    </source>
</evidence>
<gene>
    <name evidence="4" type="ORF">THSYN_00670</name>
</gene>
<dbReference type="CDD" id="cd00077">
    <property type="entry name" value="HDc"/>
    <property type="match status" value="1"/>
</dbReference>
<dbReference type="Proteomes" id="UP000232638">
    <property type="component" value="Chromosome"/>
</dbReference>
<dbReference type="PROSITE" id="PS51832">
    <property type="entry name" value="HD_GYP"/>
    <property type="match status" value="1"/>
</dbReference>
<dbReference type="SMART" id="SM00240">
    <property type="entry name" value="FHA"/>
    <property type="match status" value="1"/>
</dbReference>
<evidence type="ECO:0000313" key="4">
    <source>
        <dbReference type="EMBL" id="AUB79617.1"/>
    </source>
</evidence>
<dbReference type="InterPro" id="IPR006674">
    <property type="entry name" value="HD_domain"/>
</dbReference>
<dbReference type="InterPro" id="IPR000253">
    <property type="entry name" value="FHA_dom"/>
</dbReference>
<dbReference type="OrthoDB" id="9802066at2"/>
<dbReference type="CDD" id="cd00060">
    <property type="entry name" value="FHA"/>
    <property type="match status" value="1"/>
</dbReference>
<evidence type="ECO:0000259" key="3">
    <source>
        <dbReference type="PROSITE" id="PS51832"/>
    </source>
</evidence>
<dbReference type="SUPFAM" id="SSF49879">
    <property type="entry name" value="SMAD/FHA domain"/>
    <property type="match status" value="1"/>
</dbReference>
<evidence type="ECO:0000259" key="2">
    <source>
        <dbReference type="PROSITE" id="PS51831"/>
    </source>
</evidence>
<dbReference type="KEGG" id="tsy:THSYN_00670"/>